<sequence length="233" mass="25285">MLTHRIKPFGTSRPTARLLQPNFAKGAIRPGGRRCGRAQVVGVQANAQADAILAKAKAKYKEGDRLQAMKLFEDVLNEECTIEQKRAALFGVTAVHAAFGDVELAQMTLREGLRNGLEYEKALEDPTYVQMVTSQQITIQLRRFAQQAQIAMANRPPTERPYGSAASAASRRSRPSGGQDLDSILGSASGDTAEVDTSIGGIVRRVALVILVGVLMGTALWFLGLEYLFPKID</sequence>
<organism evidence="3 4">
    <name type="scientific">Pleodorina starrii</name>
    <dbReference type="NCBI Taxonomy" id="330485"/>
    <lineage>
        <taxon>Eukaryota</taxon>
        <taxon>Viridiplantae</taxon>
        <taxon>Chlorophyta</taxon>
        <taxon>core chlorophytes</taxon>
        <taxon>Chlorophyceae</taxon>
        <taxon>CS clade</taxon>
        <taxon>Chlamydomonadales</taxon>
        <taxon>Volvocaceae</taxon>
        <taxon>Pleodorina</taxon>
    </lineage>
</organism>
<feature type="region of interest" description="Disordered" evidence="1">
    <location>
        <begin position="153"/>
        <end position="193"/>
    </location>
</feature>
<comment type="caution">
    <text evidence="3">The sequence shown here is derived from an EMBL/GenBank/DDBJ whole genome shotgun (WGS) entry which is preliminary data.</text>
</comment>
<accession>A0A9W6F3E3</accession>
<keyword evidence="4" id="KW-1185">Reference proteome</keyword>
<evidence type="ECO:0000256" key="2">
    <source>
        <dbReference type="SAM" id="Phobius"/>
    </source>
</evidence>
<evidence type="ECO:0000313" key="3">
    <source>
        <dbReference type="EMBL" id="GLC55093.1"/>
    </source>
</evidence>
<dbReference type="EMBL" id="BRXU01000012">
    <property type="protein sequence ID" value="GLC55093.1"/>
    <property type="molecule type" value="Genomic_DNA"/>
</dbReference>
<dbReference type="AlphaFoldDB" id="A0A9W6F3E3"/>
<gene>
    <name evidence="3" type="primary">PLEST001329</name>
    <name evidence="3" type="ORF">PLESTB_000943000</name>
</gene>
<evidence type="ECO:0000313" key="4">
    <source>
        <dbReference type="Proteomes" id="UP001165080"/>
    </source>
</evidence>
<keyword evidence="2" id="KW-0812">Transmembrane</keyword>
<keyword evidence="2" id="KW-1133">Transmembrane helix</keyword>
<proteinExistence type="predicted"/>
<protein>
    <submittedName>
        <fullName evidence="3">Uncharacterized protein</fullName>
    </submittedName>
</protein>
<keyword evidence="2" id="KW-0472">Membrane</keyword>
<evidence type="ECO:0000256" key="1">
    <source>
        <dbReference type="SAM" id="MobiDB-lite"/>
    </source>
</evidence>
<reference evidence="3 4" key="1">
    <citation type="journal article" date="2023" name="Commun. Biol.">
        <title>Reorganization of the ancestral sex-determining regions during the evolution of trioecy in Pleodorina starrii.</title>
        <authorList>
            <person name="Takahashi K."/>
            <person name="Suzuki S."/>
            <person name="Kawai-Toyooka H."/>
            <person name="Yamamoto K."/>
            <person name="Hamaji T."/>
            <person name="Ootsuki R."/>
            <person name="Yamaguchi H."/>
            <person name="Kawachi M."/>
            <person name="Higashiyama T."/>
            <person name="Nozaki H."/>
        </authorList>
    </citation>
    <scope>NUCLEOTIDE SEQUENCE [LARGE SCALE GENOMIC DNA]</scope>
    <source>
        <strain evidence="3 4">NIES-4479</strain>
    </source>
</reference>
<dbReference type="Proteomes" id="UP001165080">
    <property type="component" value="Unassembled WGS sequence"/>
</dbReference>
<feature type="transmembrane region" description="Helical" evidence="2">
    <location>
        <begin position="206"/>
        <end position="229"/>
    </location>
</feature>
<name>A0A9W6F3E3_9CHLO</name>
<dbReference type="OrthoDB" id="511716at2759"/>